<evidence type="ECO:0000256" key="7">
    <source>
        <dbReference type="ARBA" id="ARBA00023004"/>
    </source>
</evidence>
<evidence type="ECO:0000259" key="11">
    <source>
        <dbReference type="Pfam" id="PF00487"/>
    </source>
</evidence>
<evidence type="ECO:0000313" key="13">
    <source>
        <dbReference type="Proteomes" id="UP001370348"/>
    </source>
</evidence>
<feature type="domain" description="Fatty acid desaturase" evidence="11">
    <location>
        <begin position="63"/>
        <end position="283"/>
    </location>
</feature>
<evidence type="ECO:0000256" key="8">
    <source>
        <dbReference type="ARBA" id="ARBA00023098"/>
    </source>
</evidence>
<accession>A0ABZ2LWP0</accession>
<sequence length="323" mass="35643">MTQTTMADAIPPQESTVLGMADVTPSAHRLQARIALAIMIVPALGTIEAARLALRHEVGAGQWILFAVMYFVHMGGVTMGLHRLLAHRAFSTSKALEVLLIVCGSMAGQGPVLYWVSTHRAHHAYSDTEGDPHTPQLHGEGWAAKMKGLWYAHMPWMLSRRVASPGHFARDLLRNRTLVRLNESYFIWLALGFVIPAVAGGLLAGSARGAWVGFIVGGLARMFLANQAAWCVGSVCHMFGSRPFRTNDSSANSWWVAILTFGEGLQNNHHAFPSSYRHAVRWWEPDLSGWCIALLAKMKLVWSLKHPSPAVIERVTIRPSRKE</sequence>
<evidence type="ECO:0000256" key="10">
    <source>
        <dbReference type="SAM" id="Phobius"/>
    </source>
</evidence>
<gene>
    <name evidence="12" type="ORF">LZC94_41370</name>
</gene>
<name>A0ABZ2LWP0_9BACT</name>
<evidence type="ECO:0000256" key="2">
    <source>
        <dbReference type="ARBA" id="ARBA00008749"/>
    </source>
</evidence>
<organism evidence="12 13">
    <name type="scientific">Pendulispora albinea</name>
    <dbReference type="NCBI Taxonomy" id="2741071"/>
    <lineage>
        <taxon>Bacteria</taxon>
        <taxon>Pseudomonadati</taxon>
        <taxon>Myxococcota</taxon>
        <taxon>Myxococcia</taxon>
        <taxon>Myxococcales</taxon>
        <taxon>Sorangiineae</taxon>
        <taxon>Pendulisporaceae</taxon>
        <taxon>Pendulispora</taxon>
    </lineage>
</organism>
<dbReference type="InterPro" id="IPR015876">
    <property type="entry name" value="Acyl-CoA_DS"/>
</dbReference>
<keyword evidence="13" id="KW-1185">Reference proteome</keyword>
<dbReference type="EMBL" id="CP089984">
    <property type="protein sequence ID" value="WXB14263.1"/>
    <property type="molecule type" value="Genomic_DNA"/>
</dbReference>
<keyword evidence="5 10" id="KW-1133">Transmembrane helix</keyword>
<feature type="transmembrane region" description="Helical" evidence="10">
    <location>
        <begin position="211"/>
        <end position="230"/>
    </location>
</feature>
<dbReference type="InterPro" id="IPR005804">
    <property type="entry name" value="FA_desaturase_dom"/>
</dbReference>
<evidence type="ECO:0000313" key="12">
    <source>
        <dbReference type="EMBL" id="WXB14263.1"/>
    </source>
</evidence>
<dbReference type="PANTHER" id="PTHR11351:SF3">
    <property type="entry name" value="BLL4393 PROTEIN"/>
    <property type="match status" value="1"/>
</dbReference>
<feature type="transmembrane region" description="Helical" evidence="10">
    <location>
        <begin position="185"/>
        <end position="204"/>
    </location>
</feature>
<comment type="similarity">
    <text evidence="2">Belongs to the fatty acid desaturase type 2 family.</text>
</comment>
<keyword evidence="9 10" id="KW-0472">Membrane</keyword>
<evidence type="ECO:0000256" key="6">
    <source>
        <dbReference type="ARBA" id="ARBA00023002"/>
    </source>
</evidence>
<evidence type="ECO:0000256" key="3">
    <source>
        <dbReference type="ARBA" id="ARBA00022692"/>
    </source>
</evidence>
<protein>
    <submittedName>
        <fullName evidence="12">Acyl-CoA desaturase</fullName>
    </submittedName>
</protein>
<keyword evidence="4" id="KW-0276">Fatty acid metabolism</keyword>
<keyword evidence="3 10" id="KW-0812">Transmembrane</keyword>
<reference evidence="12 13" key="1">
    <citation type="submission" date="2021-12" db="EMBL/GenBank/DDBJ databases">
        <title>Discovery of the Pendulisporaceae a myxobacterial family with distinct sporulation behavior and unique specialized metabolism.</title>
        <authorList>
            <person name="Garcia R."/>
            <person name="Popoff A."/>
            <person name="Bader C.D."/>
            <person name="Loehr J."/>
            <person name="Walesch S."/>
            <person name="Walt C."/>
            <person name="Boldt J."/>
            <person name="Bunk B."/>
            <person name="Haeckl F.J.F.P.J."/>
            <person name="Gunesch A.P."/>
            <person name="Birkelbach J."/>
            <person name="Nuebel U."/>
            <person name="Pietschmann T."/>
            <person name="Bach T."/>
            <person name="Mueller R."/>
        </authorList>
    </citation>
    <scope>NUCLEOTIDE SEQUENCE [LARGE SCALE GENOMIC DNA]</scope>
    <source>
        <strain evidence="12 13">MSr11954</strain>
    </source>
</reference>
<dbReference type="Pfam" id="PF00487">
    <property type="entry name" value="FA_desaturase"/>
    <property type="match status" value="1"/>
</dbReference>
<dbReference type="CDD" id="cd03505">
    <property type="entry name" value="Delta9-FADS-like"/>
    <property type="match status" value="1"/>
</dbReference>
<evidence type="ECO:0000256" key="9">
    <source>
        <dbReference type="ARBA" id="ARBA00023136"/>
    </source>
</evidence>
<keyword evidence="8" id="KW-0443">Lipid metabolism</keyword>
<keyword evidence="6" id="KW-0560">Oxidoreductase</keyword>
<feature type="transmembrane region" description="Helical" evidence="10">
    <location>
        <begin position="60"/>
        <end position="86"/>
    </location>
</feature>
<feature type="transmembrane region" description="Helical" evidence="10">
    <location>
        <begin position="34"/>
        <end position="54"/>
    </location>
</feature>
<proteinExistence type="inferred from homology"/>
<keyword evidence="7" id="KW-0408">Iron</keyword>
<dbReference type="Proteomes" id="UP001370348">
    <property type="component" value="Chromosome"/>
</dbReference>
<dbReference type="PRINTS" id="PR00075">
    <property type="entry name" value="FACDDSATRASE"/>
</dbReference>
<evidence type="ECO:0000256" key="4">
    <source>
        <dbReference type="ARBA" id="ARBA00022832"/>
    </source>
</evidence>
<comment type="subcellular location">
    <subcellularLocation>
        <location evidence="1">Membrane</location>
        <topology evidence="1">Multi-pass membrane protein</topology>
    </subcellularLocation>
</comment>
<dbReference type="PANTHER" id="PTHR11351">
    <property type="entry name" value="ACYL-COA DESATURASE"/>
    <property type="match status" value="1"/>
</dbReference>
<dbReference type="RefSeq" id="WP_394823883.1">
    <property type="nucleotide sequence ID" value="NZ_CP089984.1"/>
</dbReference>
<evidence type="ECO:0000256" key="1">
    <source>
        <dbReference type="ARBA" id="ARBA00004141"/>
    </source>
</evidence>
<evidence type="ECO:0000256" key="5">
    <source>
        <dbReference type="ARBA" id="ARBA00022989"/>
    </source>
</evidence>